<evidence type="ECO:0000313" key="3">
    <source>
        <dbReference type="Proteomes" id="UP000187506"/>
    </source>
</evidence>
<keyword evidence="1" id="KW-0732">Signal</keyword>
<proteinExistence type="predicted"/>
<dbReference type="AlphaFoldDB" id="A0AAC9PV74"/>
<dbReference type="EMBL" id="CP019352">
    <property type="protein sequence ID" value="APX99241.1"/>
    <property type="molecule type" value="Genomic_DNA"/>
</dbReference>
<feature type="chain" id="PRO_5042010605" evidence="1">
    <location>
        <begin position="28"/>
        <end position="177"/>
    </location>
</feature>
<dbReference type="RefSeq" id="WP_076731880.1">
    <property type="nucleotide sequence ID" value="NZ_CP019352.1"/>
</dbReference>
<reference evidence="2 3" key="1">
    <citation type="submission" date="2017-01" db="EMBL/GenBank/DDBJ databases">
        <title>Complete genome of Lacinutrix venerupis DOK2-8 isolated from seawater in Dokdo.</title>
        <authorList>
            <person name="Chi W.-J."/>
            <person name="Kim J.H."/>
        </authorList>
    </citation>
    <scope>NUCLEOTIDE SEQUENCE [LARGE SCALE GENOMIC DNA]</scope>
    <source>
        <strain evidence="2 3">DOK2-8</strain>
    </source>
</reference>
<dbReference type="KEGG" id="lvn:BWR22_02595"/>
<evidence type="ECO:0000256" key="1">
    <source>
        <dbReference type="SAM" id="SignalP"/>
    </source>
</evidence>
<sequence>MKISKNNSLKIIVFTLLSIFFTTSVIAQSNNAKNNFWEHVRFGGGLGLSTGNNIFSATVAPSAIYDFDSQFSLGVGLNYTYFSRKNIAKSTILGGSIIGLFNPIQEIQLSGEFEQNHVSRNFDNPAIVDDEYWVSSFFIGAGYRTNNITIGVRYDVLYDEDKSIYANAWAPFVRVYF</sequence>
<organism evidence="2 3">
    <name type="scientific">Lacinutrix venerupis</name>
    <dbReference type="NCBI Taxonomy" id="1486034"/>
    <lineage>
        <taxon>Bacteria</taxon>
        <taxon>Pseudomonadati</taxon>
        <taxon>Bacteroidota</taxon>
        <taxon>Flavobacteriia</taxon>
        <taxon>Flavobacteriales</taxon>
        <taxon>Flavobacteriaceae</taxon>
        <taxon>Lacinutrix</taxon>
    </lineage>
</organism>
<evidence type="ECO:0000313" key="2">
    <source>
        <dbReference type="EMBL" id="APX99241.1"/>
    </source>
</evidence>
<protein>
    <submittedName>
        <fullName evidence="2">Alpha-ketoglutarate decarboxylase</fullName>
    </submittedName>
</protein>
<feature type="signal peptide" evidence="1">
    <location>
        <begin position="1"/>
        <end position="27"/>
    </location>
</feature>
<dbReference type="Proteomes" id="UP000187506">
    <property type="component" value="Chromosome"/>
</dbReference>
<accession>A0AAC9PV74</accession>
<keyword evidence="3" id="KW-1185">Reference proteome</keyword>
<name>A0AAC9PV74_9FLAO</name>
<gene>
    <name evidence="2" type="ORF">BWR22_02595</name>
</gene>